<accession>A0A0F9YJW9</accession>
<sequence>MSSSPDLKSSGAVKRLINGSYGLALTYWVLYLAGAAVFFILGSLAVADEAWPRYITLLGLTLGWTFALLTGIKFAYQGDDPGKALGRIAMLFLLLNLTNALATLSFI</sequence>
<keyword evidence="1" id="KW-0472">Membrane</keyword>
<name>A0A0F9YJW9_9ZZZZ</name>
<dbReference type="AlphaFoldDB" id="A0A0F9YJW9"/>
<protein>
    <submittedName>
        <fullName evidence="2">Uncharacterized protein</fullName>
    </submittedName>
</protein>
<feature type="transmembrane region" description="Helical" evidence="1">
    <location>
        <begin position="21"/>
        <end position="42"/>
    </location>
</feature>
<feature type="transmembrane region" description="Helical" evidence="1">
    <location>
        <begin position="88"/>
        <end position="106"/>
    </location>
</feature>
<reference evidence="2" key="1">
    <citation type="journal article" date="2015" name="Nature">
        <title>Complex archaea that bridge the gap between prokaryotes and eukaryotes.</title>
        <authorList>
            <person name="Spang A."/>
            <person name="Saw J.H."/>
            <person name="Jorgensen S.L."/>
            <person name="Zaremba-Niedzwiedzka K."/>
            <person name="Martijn J."/>
            <person name="Lind A.E."/>
            <person name="van Eijk R."/>
            <person name="Schleper C."/>
            <person name="Guy L."/>
            <person name="Ettema T.J."/>
        </authorList>
    </citation>
    <scope>NUCLEOTIDE SEQUENCE</scope>
</reference>
<gene>
    <name evidence="2" type="ORF">LCGC14_0005820</name>
</gene>
<evidence type="ECO:0000256" key="1">
    <source>
        <dbReference type="SAM" id="Phobius"/>
    </source>
</evidence>
<feature type="transmembrane region" description="Helical" evidence="1">
    <location>
        <begin position="54"/>
        <end position="76"/>
    </location>
</feature>
<organism evidence="2">
    <name type="scientific">marine sediment metagenome</name>
    <dbReference type="NCBI Taxonomy" id="412755"/>
    <lineage>
        <taxon>unclassified sequences</taxon>
        <taxon>metagenomes</taxon>
        <taxon>ecological metagenomes</taxon>
    </lineage>
</organism>
<proteinExistence type="predicted"/>
<keyword evidence="1" id="KW-1133">Transmembrane helix</keyword>
<evidence type="ECO:0000313" key="2">
    <source>
        <dbReference type="EMBL" id="KKO12567.1"/>
    </source>
</evidence>
<keyword evidence="1" id="KW-0812">Transmembrane</keyword>
<comment type="caution">
    <text evidence="2">The sequence shown here is derived from an EMBL/GenBank/DDBJ whole genome shotgun (WGS) entry which is preliminary data.</text>
</comment>
<dbReference type="EMBL" id="LAZR01000001">
    <property type="protein sequence ID" value="KKO12567.1"/>
    <property type="molecule type" value="Genomic_DNA"/>
</dbReference>